<comment type="cofactor">
    <cofactor evidence="1">
        <name>Mg(2+)</name>
        <dbReference type="ChEBI" id="CHEBI:18420"/>
    </cofactor>
</comment>
<dbReference type="Pfam" id="PF00459">
    <property type="entry name" value="Inositol_P"/>
    <property type="match status" value="1"/>
</dbReference>
<protein>
    <recommendedName>
        <fullName evidence="4">Inositol monophosphatase</fullName>
    </recommendedName>
</protein>
<feature type="binding site" evidence="1">
    <location>
        <position position="220"/>
    </location>
    <ligand>
        <name>Mg(2+)</name>
        <dbReference type="ChEBI" id="CHEBI:18420"/>
        <label>2</label>
    </ligand>
</feature>
<dbReference type="Proteomes" id="UP000610960">
    <property type="component" value="Unassembled WGS sequence"/>
</dbReference>
<gene>
    <name evidence="2" type="ORF">GCM10007981_08410</name>
</gene>
<name>A0A830GTF7_9CREN</name>
<evidence type="ECO:0000256" key="1">
    <source>
        <dbReference type="PIRSR" id="PIRSR600760-2"/>
    </source>
</evidence>
<dbReference type="GO" id="GO:0046872">
    <property type="term" value="F:metal ion binding"/>
    <property type="evidence" value="ECO:0007669"/>
    <property type="project" value="UniProtKB-KW"/>
</dbReference>
<keyword evidence="1" id="KW-0479">Metal-binding</keyword>
<dbReference type="AlphaFoldDB" id="A0A830GTF7"/>
<evidence type="ECO:0000313" key="2">
    <source>
        <dbReference type="EMBL" id="GGP20418.1"/>
    </source>
</evidence>
<organism evidence="2 3">
    <name type="scientific">Thermocladium modestius</name>
    <dbReference type="NCBI Taxonomy" id="62609"/>
    <lineage>
        <taxon>Archaea</taxon>
        <taxon>Thermoproteota</taxon>
        <taxon>Thermoprotei</taxon>
        <taxon>Thermoproteales</taxon>
        <taxon>Thermoproteaceae</taxon>
        <taxon>Thermocladium</taxon>
    </lineage>
</organism>
<dbReference type="PANTHER" id="PTHR20854">
    <property type="entry name" value="INOSITOL MONOPHOSPHATASE"/>
    <property type="match status" value="1"/>
</dbReference>
<evidence type="ECO:0008006" key="4">
    <source>
        <dbReference type="Google" id="ProtNLM"/>
    </source>
</evidence>
<dbReference type="RefSeq" id="WP_188596182.1">
    <property type="nucleotide sequence ID" value="NZ_BMNL01000002.1"/>
</dbReference>
<dbReference type="GO" id="GO:0007165">
    <property type="term" value="P:signal transduction"/>
    <property type="evidence" value="ECO:0007669"/>
    <property type="project" value="TreeGrafter"/>
</dbReference>
<dbReference type="PANTHER" id="PTHR20854:SF4">
    <property type="entry name" value="INOSITOL-1-MONOPHOSPHATASE-RELATED"/>
    <property type="match status" value="1"/>
</dbReference>
<feature type="binding site" evidence="1">
    <location>
        <position position="86"/>
    </location>
    <ligand>
        <name>Mg(2+)</name>
        <dbReference type="ChEBI" id="CHEBI:18420"/>
        <label>1</label>
        <note>catalytic</note>
    </ligand>
</feature>
<dbReference type="GO" id="GO:0008934">
    <property type="term" value="F:inositol monophosphate 1-phosphatase activity"/>
    <property type="evidence" value="ECO:0007669"/>
    <property type="project" value="TreeGrafter"/>
</dbReference>
<proteinExistence type="predicted"/>
<dbReference type="InterPro" id="IPR000760">
    <property type="entry name" value="Inositol_monophosphatase-like"/>
</dbReference>
<reference evidence="2" key="1">
    <citation type="journal article" date="2014" name="Int. J. Syst. Evol. Microbiol.">
        <title>Complete genome sequence of Corynebacterium casei LMG S-19264T (=DSM 44701T), isolated from a smear-ripened cheese.</title>
        <authorList>
            <consortium name="US DOE Joint Genome Institute (JGI-PGF)"/>
            <person name="Walter F."/>
            <person name="Albersmeier A."/>
            <person name="Kalinowski J."/>
            <person name="Ruckert C."/>
        </authorList>
    </citation>
    <scope>NUCLEOTIDE SEQUENCE</scope>
    <source>
        <strain evidence="2">JCM 10088</strain>
    </source>
</reference>
<keyword evidence="1" id="KW-0460">Magnesium</keyword>
<dbReference type="GO" id="GO:0006020">
    <property type="term" value="P:inositol metabolic process"/>
    <property type="evidence" value="ECO:0007669"/>
    <property type="project" value="TreeGrafter"/>
</dbReference>
<reference evidence="2" key="2">
    <citation type="submission" date="2020-09" db="EMBL/GenBank/DDBJ databases">
        <authorList>
            <person name="Sun Q."/>
            <person name="Ohkuma M."/>
        </authorList>
    </citation>
    <scope>NUCLEOTIDE SEQUENCE</scope>
    <source>
        <strain evidence="2">JCM 10088</strain>
    </source>
</reference>
<dbReference type="Gene3D" id="3.40.190.80">
    <property type="match status" value="1"/>
</dbReference>
<feature type="binding site" evidence="1">
    <location>
        <position position="88"/>
    </location>
    <ligand>
        <name>Mg(2+)</name>
        <dbReference type="ChEBI" id="CHEBI:18420"/>
        <label>1</label>
        <note>catalytic</note>
    </ligand>
</feature>
<feature type="binding site" evidence="1">
    <location>
        <position position="89"/>
    </location>
    <ligand>
        <name>Mg(2+)</name>
        <dbReference type="ChEBI" id="CHEBI:18420"/>
        <label>1</label>
        <note>catalytic</note>
    </ligand>
</feature>
<comment type="caution">
    <text evidence="2">The sequence shown here is derived from an EMBL/GenBank/DDBJ whole genome shotgun (WGS) entry which is preliminary data.</text>
</comment>
<keyword evidence="3" id="KW-1185">Reference proteome</keyword>
<dbReference type="EMBL" id="BMNL01000002">
    <property type="protein sequence ID" value="GGP20418.1"/>
    <property type="molecule type" value="Genomic_DNA"/>
</dbReference>
<evidence type="ECO:0000313" key="3">
    <source>
        <dbReference type="Proteomes" id="UP000610960"/>
    </source>
</evidence>
<dbReference type="Gene3D" id="3.30.540.10">
    <property type="entry name" value="Fructose-1,6-Bisphosphatase, subunit A, domain 1"/>
    <property type="match status" value="1"/>
</dbReference>
<sequence>MSINIKSILEDVGKGAASLIMSKSTDPSYKTIIKEKKNDVTRRIDWEVEDYLIDSLRKHDVPAVILTEERDLVKISSDPSYLFVVDPLDGSLNFVMDIPFYSVSIGVAKYSGDPRMSDLIAGIIIDVQRDAYYYAEKGKGIFVKGNTVKPLGEALDKPIASIYMEPSISMDMFSKIKKIYELLGTFKVRTLGSSSLEATLASFGRFLLFMDIRNKLRIFDIAAAYVIAKELGAYIINPLNGSLDDLGILKQPHINILVTQSKKVMDTVIAAFKE</sequence>
<accession>A0A830GTF7</accession>
<dbReference type="SUPFAM" id="SSF56655">
    <property type="entry name" value="Carbohydrate phosphatase"/>
    <property type="match status" value="1"/>
</dbReference>
<dbReference type="PRINTS" id="PR00377">
    <property type="entry name" value="IMPHPHTASES"/>
</dbReference>
<feature type="binding site" evidence="1">
    <location>
        <position position="68"/>
    </location>
    <ligand>
        <name>Mg(2+)</name>
        <dbReference type="ChEBI" id="CHEBI:18420"/>
        <label>1</label>
        <note>catalytic</note>
    </ligand>
</feature>
<dbReference type="OrthoDB" id="58111at2157"/>